<proteinExistence type="predicted"/>
<name>A0A8X6XB45_9ARAC</name>
<accession>A0A8X6XB45</accession>
<dbReference type="AlphaFoldDB" id="A0A8X6XB45"/>
<sequence>MGSQAIALLRDLTMVEGYCPKQREKLEALMNGHEILELDVHLRNTLNEILKEFNNHTVNCTDIIPRRRPRTMNFSW</sequence>
<comment type="caution">
    <text evidence="1">The sequence shown here is derived from an EMBL/GenBank/DDBJ whole genome shotgun (WGS) entry which is preliminary data.</text>
</comment>
<keyword evidence="2" id="KW-1185">Reference proteome</keyword>
<protein>
    <submittedName>
        <fullName evidence="1">Uncharacterized protein</fullName>
    </submittedName>
</protein>
<evidence type="ECO:0000313" key="2">
    <source>
        <dbReference type="Proteomes" id="UP000886998"/>
    </source>
</evidence>
<reference evidence="1" key="1">
    <citation type="submission" date="2020-08" db="EMBL/GenBank/DDBJ databases">
        <title>Multicomponent nature underlies the extraordinary mechanical properties of spider dragline silk.</title>
        <authorList>
            <person name="Kono N."/>
            <person name="Nakamura H."/>
            <person name="Mori M."/>
            <person name="Yoshida Y."/>
            <person name="Ohtoshi R."/>
            <person name="Malay A.D."/>
            <person name="Moran D.A.P."/>
            <person name="Tomita M."/>
            <person name="Numata K."/>
            <person name="Arakawa K."/>
        </authorList>
    </citation>
    <scope>NUCLEOTIDE SEQUENCE</scope>
</reference>
<organism evidence="1 2">
    <name type="scientific">Trichonephila inaurata madagascariensis</name>
    <dbReference type="NCBI Taxonomy" id="2747483"/>
    <lineage>
        <taxon>Eukaryota</taxon>
        <taxon>Metazoa</taxon>
        <taxon>Ecdysozoa</taxon>
        <taxon>Arthropoda</taxon>
        <taxon>Chelicerata</taxon>
        <taxon>Arachnida</taxon>
        <taxon>Araneae</taxon>
        <taxon>Araneomorphae</taxon>
        <taxon>Entelegynae</taxon>
        <taxon>Araneoidea</taxon>
        <taxon>Nephilidae</taxon>
        <taxon>Trichonephila</taxon>
        <taxon>Trichonephila inaurata</taxon>
    </lineage>
</organism>
<evidence type="ECO:0000313" key="1">
    <source>
        <dbReference type="EMBL" id="GFY49959.1"/>
    </source>
</evidence>
<gene>
    <name evidence="1" type="ORF">TNIN_30621</name>
</gene>
<dbReference type="Proteomes" id="UP000886998">
    <property type="component" value="Unassembled WGS sequence"/>
</dbReference>
<dbReference type="EMBL" id="BMAV01007235">
    <property type="protein sequence ID" value="GFY49959.1"/>
    <property type="molecule type" value="Genomic_DNA"/>
</dbReference>